<feature type="region of interest" description="Disordered" evidence="12">
    <location>
        <begin position="75"/>
        <end position="165"/>
    </location>
</feature>
<dbReference type="GO" id="GO:0006906">
    <property type="term" value="P:vesicle fusion"/>
    <property type="evidence" value="ECO:0007669"/>
    <property type="project" value="TreeGrafter"/>
</dbReference>
<feature type="transmembrane region" description="Helical" evidence="13">
    <location>
        <begin position="12"/>
        <end position="34"/>
    </location>
</feature>
<evidence type="ECO:0000256" key="3">
    <source>
        <dbReference type="ARBA" id="ARBA00022553"/>
    </source>
</evidence>
<sequence>SQEYTENCVVLSMSHVLIVFGLVFTVSAFAWICCQRKNTKSQKTPPYKFVHMLKGVDIYPESLSGKKKFAAPAATTTNDSSKTDVNGNCHIASPLTPNGTGKLASSPNGSRPALHLDLEKRDLNGFTQPGVMDRRDLPSPSSTLSSQAPTPAVDKPQGEERDGGLGTLHFSLEYQPERKAFIVHIKEAHGLSPTDEQSLTSDPYIKLTLLPEKKHRVKTRVLRKTLDPAFDETFSFYGIPLARVSELALHFMVLSFDRFSRDEVIGETLVPLSGIDLTEGRVLMSREIIKRNSSGRGELLLSLCYQSTTNTLTVVVLKARHLPKTDNNGPTDPYVKVNLYHGKKRVCKKKTHVKKCSPNPVFNELFVFDLPSDEGLRDTSVELLLMDSDTGNSRSSNTVLGRLVLGTSSAGTPGEHWREICDHPRRQIAKWHAMSED</sequence>
<protein>
    <submittedName>
        <fullName evidence="15">Synaptotagmin IV</fullName>
    </submittedName>
</protein>
<keyword evidence="6" id="KW-0677">Repeat</keyword>
<reference evidence="15" key="2">
    <citation type="submission" date="2025-08" db="UniProtKB">
        <authorList>
            <consortium name="Ensembl"/>
        </authorList>
    </citation>
    <scope>IDENTIFICATION</scope>
</reference>
<dbReference type="GO" id="GO:0070382">
    <property type="term" value="C:exocytic vesicle"/>
    <property type="evidence" value="ECO:0007669"/>
    <property type="project" value="TreeGrafter"/>
</dbReference>
<evidence type="ECO:0000256" key="13">
    <source>
        <dbReference type="SAM" id="Phobius"/>
    </source>
</evidence>
<feature type="domain" description="C2" evidence="14">
    <location>
        <begin position="164"/>
        <end position="285"/>
    </location>
</feature>
<feature type="compositionally biased region" description="Basic and acidic residues" evidence="12">
    <location>
        <begin position="114"/>
        <end position="123"/>
    </location>
</feature>
<feature type="compositionally biased region" description="Polar residues" evidence="12">
    <location>
        <begin position="95"/>
        <end position="109"/>
    </location>
</feature>
<dbReference type="GO" id="GO:0005886">
    <property type="term" value="C:plasma membrane"/>
    <property type="evidence" value="ECO:0007669"/>
    <property type="project" value="TreeGrafter"/>
</dbReference>
<evidence type="ECO:0000256" key="12">
    <source>
        <dbReference type="SAM" id="MobiDB-lite"/>
    </source>
</evidence>
<evidence type="ECO:0000256" key="9">
    <source>
        <dbReference type="ARBA" id="ARBA00023136"/>
    </source>
</evidence>
<proteinExistence type="inferred from homology"/>
<evidence type="ECO:0000256" key="6">
    <source>
        <dbReference type="ARBA" id="ARBA00022737"/>
    </source>
</evidence>
<evidence type="ECO:0000256" key="7">
    <source>
        <dbReference type="ARBA" id="ARBA00022837"/>
    </source>
</evidence>
<keyword evidence="7" id="KW-0106">Calcium</keyword>
<dbReference type="InterPro" id="IPR001565">
    <property type="entry name" value="Synaptotagmin"/>
</dbReference>
<feature type="compositionally biased region" description="Polar residues" evidence="12">
    <location>
        <begin position="139"/>
        <end position="149"/>
    </location>
</feature>
<dbReference type="PRINTS" id="PR00399">
    <property type="entry name" value="SYNAPTOTAGMN"/>
</dbReference>
<dbReference type="PROSITE" id="PS50004">
    <property type="entry name" value="C2"/>
    <property type="match status" value="2"/>
</dbReference>
<keyword evidence="4 13" id="KW-0812">Transmembrane</keyword>
<dbReference type="GO" id="GO:0005509">
    <property type="term" value="F:calcium ion binding"/>
    <property type="evidence" value="ECO:0007669"/>
    <property type="project" value="TreeGrafter"/>
</dbReference>
<reference evidence="15" key="3">
    <citation type="submission" date="2025-09" db="UniProtKB">
        <authorList>
            <consortium name="Ensembl"/>
        </authorList>
    </citation>
    <scope>IDENTIFICATION</scope>
</reference>
<evidence type="ECO:0000259" key="14">
    <source>
        <dbReference type="PROSITE" id="PS50004"/>
    </source>
</evidence>
<dbReference type="GO" id="GO:0048791">
    <property type="term" value="P:calcium ion-regulated exocytosis of neurotransmitter"/>
    <property type="evidence" value="ECO:0007669"/>
    <property type="project" value="TreeGrafter"/>
</dbReference>
<dbReference type="PANTHER" id="PTHR10024:SF114">
    <property type="entry name" value="SYNAPTOTAGMIN-4"/>
    <property type="match status" value="1"/>
</dbReference>
<dbReference type="SMART" id="SM00239">
    <property type="entry name" value="C2"/>
    <property type="match status" value="2"/>
</dbReference>
<dbReference type="GO" id="GO:0030659">
    <property type="term" value="C:cytoplasmic vesicle membrane"/>
    <property type="evidence" value="ECO:0007669"/>
    <property type="project" value="UniProtKB-SubCell"/>
</dbReference>
<reference evidence="15" key="1">
    <citation type="submission" date="2019-06" db="EMBL/GenBank/DDBJ databases">
        <authorList>
            <consortium name="Wellcome Sanger Institute Data Sharing"/>
        </authorList>
    </citation>
    <scope>NUCLEOTIDE SEQUENCE [LARGE SCALE GENOMIC DNA]</scope>
</reference>
<accession>A0A673CL21</accession>
<comment type="subcellular location">
    <subcellularLocation>
        <location evidence="1">Cytoplasmic vesicle membrane</location>
    </subcellularLocation>
    <subcellularLocation>
        <location evidence="11">Endomembrane system</location>
        <topology evidence="11">Single-pass membrane protein</topology>
    </subcellularLocation>
</comment>
<dbReference type="GO" id="GO:1903531">
    <property type="term" value="P:negative regulation of secretion by cell"/>
    <property type="evidence" value="ECO:0007669"/>
    <property type="project" value="UniProtKB-ARBA"/>
</dbReference>
<name>A0A673CL21_9TELE</name>
<comment type="similarity">
    <text evidence="2">Belongs to the synaptotagmin family.</text>
</comment>
<dbReference type="AlphaFoldDB" id="A0A673CL21"/>
<dbReference type="CDD" id="cd08404">
    <property type="entry name" value="C2B_Synaptotagmin-4"/>
    <property type="match status" value="1"/>
</dbReference>
<keyword evidence="8 13" id="KW-1133">Transmembrane helix</keyword>
<keyword evidence="9 13" id="KW-0472">Membrane</keyword>
<dbReference type="GO" id="GO:0000149">
    <property type="term" value="F:SNARE binding"/>
    <property type="evidence" value="ECO:0007669"/>
    <property type="project" value="TreeGrafter"/>
</dbReference>
<keyword evidence="3" id="KW-0597">Phosphoprotein</keyword>
<feature type="domain" description="C2" evidence="14">
    <location>
        <begin position="295"/>
        <end position="432"/>
    </location>
</feature>
<dbReference type="GO" id="GO:0005544">
    <property type="term" value="F:calcium-dependent phospholipid binding"/>
    <property type="evidence" value="ECO:0007669"/>
    <property type="project" value="TreeGrafter"/>
</dbReference>
<dbReference type="Proteomes" id="UP000472271">
    <property type="component" value="Chromosome 18"/>
</dbReference>
<dbReference type="GO" id="GO:0030276">
    <property type="term" value="F:clathrin binding"/>
    <property type="evidence" value="ECO:0007669"/>
    <property type="project" value="TreeGrafter"/>
</dbReference>
<dbReference type="GO" id="GO:0001786">
    <property type="term" value="F:phosphatidylserine binding"/>
    <property type="evidence" value="ECO:0007669"/>
    <property type="project" value="TreeGrafter"/>
</dbReference>
<organism evidence="15 16">
    <name type="scientific">Sphaeramia orbicularis</name>
    <name type="common">orbiculate cardinalfish</name>
    <dbReference type="NCBI Taxonomy" id="375764"/>
    <lineage>
        <taxon>Eukaryota</taxon>
        <taxon>Metazoa</taxon>
        <taxon>Chordata</taxon>
        <taxon>Craniata</taxon>
        <taxon>Vertebrata</taxon>
        <taxon>Euteleostomi</taxon>
        <taxon>Actinopterygii</taxon>
        <taxon>Neopterygii</taxon>
        <taxon>Teleostei</taxon>
        <taxon>Neoteleostei</taxon>
        <taxon>Acanthomorphata</taxon>
        <taxon>Gobiaria</taxon>
        <taxon>Kurtiformes</taxon>
        <taxon>Apogonoidei</taxon>
        <taxon>Apogonidae</taxon>
        <taxon>Apogoninae</taxon>
        <taxon>Sphaeramia</taxon>
    </lineage>
</organism>
<dbReference type="FunFam" id="2.60.40.150:FF:000039">
    <property type="entry name" value="Synaptotagmin 11"/>
    <property type="match status" value="1"/>
</dbReference>
<evidence type="ECO:0000256" key="11">
    <source>
        <dbReference type="ARBA" id="ARBA00037847"/>
    </source>
</evidence>
<evidence type="ECO:0000256" key="8">
    <source>
        <dbReference type="ARBA" id="ARBA00022989"/>
    </source>
</evidence>
<evidence type="ECO:0000256" key="4">
    <source>
        <dbReference type="ARBA" id="ARBA00022692"/>
    </source>
</evidence>
<keyword evidence="10" id="KW-0968">Cytoplasmic vesicle</keyword>
<dbReference type="GO" id="GO:0030424">
    <property type="term" value="C:axon"/>
    <property type="evidence" value="ECO:0007669"/>
    <property type="project" value="TreeGrafter"/>
</dbReference>
<evidence type="ECO:0000256" key="5">
    <source>
        <dbReference type="ARBA" id="ARBA00022723"/>
    </source>
</evidence>
<dbReference type="InterPro" id="IPR035892">
    <property type="entry name" value="C2_domain_sf"/>
</dbReference>
<dbReference type="Pfam" id="PF00168">
    <property type="entry name" value="C2"/>
    <property type="match status" value="2"/>
</dbReference>
<dbReference type="Ensembl" id="ENSSORT00005056191.1">
    <property type="protein sequence ID" value="ENSSORP00005054915.1"/>
    <property type="gene ID" value="ENSSORG00005024561.1"/>
</dbReference>
<dbReference type="InterPro" id="IPR000008">
    <property type="entry name" value="C2_dom"/>
</dbReference>
<dbReference type="CDD" id="cd08388">
    <property type="entry name" value="C2A_Synaptotagmin-4-11"/>
    <property type="match status" value="1"/>
</dbReference>
<gene>
    <name evidence="15" type="primary">LOC115438818</name>
</gene>
<keyword evidence="5" id="KW-0479">Metal-binding</keyword>
<dbReference type="FunFam" id="2.60.40.150:FF:000051">
    <property type="entry name" value="Synaptotagmin 11"/>
    <property type="match status" value="1"/>
</dbReference>
<dbReference type="GO" id="GO:0098793">
    <property type="term" value="C:presynapse"/>
    <property type="evidence" value="ECO:0007669"/>
    <property type="project" value="GOC"/>
</dbReference>
<dbReference type="PANTHER" id="PTHR10024">
    <property type="entry name" value="SYNAPTOTAGMIN"/>
    <property type="match status" value="1"/>
</dbReference>
<evidence type="ECO:0000256" key="1">
    <source>
        <dbReference type="ARBA" id="ARBA00004156"/>
    </source>
</evidence>
<dbReference type="SUPFAM" id="SSF49562">
    <property type="entry name" value="C2 domain (Calcium/lipid-binding domain, CaLB)"/>
    <property type="match status" value="2"/>
</dbReference>
<evidence type="ECO:0000313" key="15">
    <source>
        <dbReference type="Ensembl" id="ENSSORP00005054915.1"/>
    </source>
</evidence>
<evidence type="ECO:0000313" key="16">
    <source>
        <dbReference type="Proteomes" id="UP000472271"/>
    </source>
</evidence>
<dbReference type="Gene3D" id="2.60.40.150">
    <property type="entry name" value="C2 domain"/>
    <property type="match status" value="2"/>
</dbReference>
<evidence type="ECO:0000256" key="2">
    <source>
        <dbReference type="ARBA" id="ARBA00006996"/>
    </source>
</evidence>
<keyword evidence="16" id="KW-1185">Reference proteome</keyword>
<evidence type="ECO:0000256" key="10">
    <source>
        <dbReference type="ARBA" id="ARBA00023329"/>
    </source>
</evidence>